<dbReference type="AlphaFoldDB" id="A0A1S7DR07"/>
<evidence type="ECO:0000313" key="2">
    <source>
        <dbReference type="Proteomes" id="UP000189883"/>
    </source>
</evidence>
<protein>
    <submittedName>
        <fullName evidence="1">Uncharacterized protein</fullName>
    </submittedName>
</protein>
<accession>A0A1S7DR07</accession>
<sequence length="37" mass="4311">MVSRLSSLFSRKKKQSNKPPLLLSAKIEKYLKEDLFS</sequence>
<evidence type="ECO:0000313" key="1">
    <source>
        <dbReference type="EMBL" id="AQY21538.1"/>
    </source>
</evidence>
<proteinExistence type="predicted"/>
<dbReference type="EMBL" id="CP011859">
    <property type="protein sequence ID" value="AQY21538.1"/>
    <property type="molecule type" value="Genomic_DNA"/>
</dbReference>
<reference evidence="1 2" key="1">
    <citation type="submission" date="2015-06" db="EMBL/GenBank/DDBJ databases">
        <title>R. anatipestifer strain HXb2 is the most virulent strain so far, and the genome sequence would help us uncover the pathogenesis.</title>
        <authorList>
            <person name="Hu Q."/>
            <person name="Qi J."/>
            <person name="Bo H."/>
            <person name="Liu G."/>
            <person name="Tao M."/>
            <person name="Ding Y."/>
            <person name="Xue Y."/>
        </authorList>
    </citation>
    <scope>NUCLEOTIDE SEQUENCE [LARGE SCALE GENOMIC DNA]</scope>
    <source>
        <strain evidence="1 2">HXb2</strain>
    </source>
</reference>
<dbReference type="Proteomes" id="UP000189883">
    <property type="component" value="Chromosome"/>
</dbReference>
<name>A0A1S7DR07_RIEAN</name>
<gene>
    <name evidence="1" type="ORF">AB406_0580</name>
</gene>
<organism evidence="1 2">
    <name type="scientific">Riemerella anatipestifer</name>
    <name type="common">Moraxella anatipestifer</name>
    <dbReference type="NCBI Taxonomy" id="34085"/>
    <lineage>
        <taxon>Bacteria</taxon>
        <taxon>Pseudomonadati</taxon>
        <taxon>Bacteroidota</taxon>
        <taxon>Flavobacteriia</taxon>
        <taxon>Flavobacteriales</taxon>
        <taxon>Weeksellaceae</taxon>
        <taxon>Riemerella</taxon>
    </lineage>
</organism>